<dbReference type="EMBL" id="CP097160">
    <property type="protein sequence ID" value="UQN15675.1"/>
    <property type="molecule type" value="Genomic_DNA"/>
</dbReference>
<dbReference type="Gene3D" id="3.40.50.1820">
    <property type="entry name" value="alpha/beta hydrolase"/>
    <property type="match status" value="1"/>
</dbReference>
<dbReference type="Pfam" id="PF11806">
    <property type="entry name" value="Enterochelin_N"/>
    <property type="match status" value="1"/>
</dbReference>
<feature type="region of interest" description="Disordered" evidence="5">
    <location>
        <begin position="1"/>
        <end position="27"/>
    </location>
</feature>
<evidence type="ECO:0000313" key="7">
    <source>
        <dbReference type="EMBL" id="UQN15675.1"/>
    </source>
</evidence>
<sequence>MTDSAPSPDHLRRTTPPHAPRPWPLPVTESPRIRALETALAGAAAADRAGHVDAFLAELGAAGAPLIEPADVPSHRVVTFLYRGPAPFVYLFANKLTDPFTPAEGRLRQVGESDLATLSLRMPADWICSYHFLTPEAELEAGGRLSIRDVMRQSASLLPDPRNPRQRPNKLLPQAPHSIVELDRAPQEPATADFDDWRSVGAPITLPVSRTKVEATVRSHPAASPDSPTMLLLDGEVWLDDELLAGALSARIAEGTCPPLHLVYLPSGGPDDRILDYPAGPLQQRELLTQVVDALEAAVPGWHGGLIPAGQSLGGLFALFAAVRAPELVRAAVGQSPSLWWPTVEAPELSPGAWFAELGAAGECAPCVVQLGRTEWVLQEAVLHAREFLRGIGSLVETPTDLVTGGHDVAWWRRTLPDAIAVAATSIGGPSANS</sequence>
<evidence type="ECO:0000256" key="4">
    <source>
        <dbReference type="ARBA" id="ARBA00024201"/>
    </source>
</evidence>
<dbReference type="SUPFAM" id="SSF81296">
    <property type="entry name" value="E set domains"/>
    <property type="match status" value="1"/>
</dbReference>
<evidence type="ECO:0000256" key="3">
    <source>
        <dbReference type="ARBA" id="ARBA00022801"/>
    </source>
</evidence>
<dbReference type="InterPro" id="IPR050583">
    <property type="entry name" value="Mycobacterial_A85_antigen"/>
</dbReference>
<dbReference type="Pfam" id="PF00756">
    <property type="entry name" value="Esterase"/>
    <property type="match status" value="1"/>
</dbReference>
<evidence type="ECO:0000259" key="6">
    <source>
        <dbReference type="Pfam" id="PF11806"/>
    </source>
</evidence>
<keyword evidence="3" id="KW-0378">Hydrolase</keyword>
<organism evidence="7">
    <name type="scientific">Gulosibacter sediminis</name>
    <dbReference type="NCBI Taxonomy" id="1729695"/>
    <lineage>
        <taxon>Bacteria</taxon>
        <taxon>Bacillati</taxon>
        <taxon>Actinomycetota</taxon>
        <taxon>Actinomycetes</taxon>
        <taxon>Micrococcales</taxon>
        <taxon>Microbacteriaceae</taxon>
        <taxon>Gulosibacter</taxon>
    </lineage>
</organism>
<dbReference type="InterPro" id="IPR013783">
    <property type="entry name" value="Ig-like_fold"/>
</dbReference>
<accession>A0ABY4MZ14</accession>
<reference evidence="7" key="1">
    <citation type="submission" date="2022-05" db="EMBL/GenBank/DDBJ databases">
        <title>Complete genome sequence of toluene-degrading Gulosibacter sediminis strain ACHW.36C.</title>
        <authorList>
            <person name="Wai A.C."/>
            <person name="Lai G.K."/>
            <person name="Griffin S.D."/>
            <person name="Leung F.C."/>
        </authorList>
    </citation>
    <scope>NUCLEOTIDE SEQUENCE [LARGE SCALE GENOMIC DNA]</scope>
    <source>
        <strain evidence="7">ACHW.36C</strain>
    </source>
</reference>
<protein>
    <submittedName>
        <fullName evidence="7">DUF3327 domain-containing protein</fullName>
    </submittedName>
</protein>
<evidence type="ECO:0000256" key="2">
    <source>
        <dbReference type="ARBA" id="ARBA00022490"/>
    </source>
</evidence>
<dbReference type="PANTHER" id="PTHR48098:SF3">
    <property type="entry name" value="IRON(III) ENTEROBACTIN ESTERASE"/>
    <property type="match status" value="1"/>
</dbReference>
<feature type="domain" description="Enterochelin esterase N-terminal" evidence="6">
    <location>
        <begin position="78"/>
        <end position="190"/>
    </location>
</feature>
<evidence type="ECO:0000256" key="1">
    <source>
        <dbReference type="ARBA" id="ARBA00004496"/>
    </source>
</evidence>
<dbReference type="SUPFAM" id="SSF53474">
    <property type="entry name" value="alpha/beta-Hydrolases"/>
    <property type="match status" value="1"/>
</dbReference>
<gene>
    <name evidence="7" type="ORF">M3M28_04275</name>
</gene>
<name>A0ABY4MZ14_9MICO</name>
<dbReference type="PANTHER" id="PTHR48098">
    <property type="entry name" value="ENTEROCHELIN ESTERASE-RELATED"/>
    <property type="match status" value="1"/>
</dbReference>
<dbReference type="InterPro" id="IPR000801">
    <property type="entry name" value="Esterase-like"/>
</dbReference>
<dbReference type="InterPro" id="IPR014756">
    <property type="entry name" value="Ig_E-set"/>
</dbReference>
<comment type="similarity">
    <text evidence="4">Belongs to the Fes family.</text>
</comment>
<keyword evidence="2" id="KW-0963">Cytoplasm</keyword>
<proteinExistence type="inferred from homology"/>
<dbReference type="InterPro" id="IPR029058">
    <property type="entry name" value="AB_hydrolase_fold"/>
</dbReference>
<evidence type="ECO:0000256" key="5">
    <source>
        <dbReference type="SAM" id="MobiDB-lite"/>
    </source>
</evidence>
<dbReference type="InterPro" id="IPR021764">
    <property type="entry name" value="Enterochelin_esterase_N"/>
</dbReference>
<dbReference type="Gene3D" id="2.60.40.10">
    <property type="entry name" value="Immunoglobulins"/>
    <property type="match status" value="1"/>
</dbReference>
<comment type="subcellular location">
    <subcellularLocation>
        <location evidence="1">Cytoplasm</location>
    </subcellularLocation>
</comment>